<dbReference type="AlphaFoldDB" id="A2DHK2"/>
<dbReference type="PROSITE" id="PS51421">
    <property type="entry name" value="RAS"/>
    <property type="match status" value="1"/>
</dbReference>
<proteinExistence type="predicted"/>
<dbReference type="CDD" id="cd00154">
    <property type="entry name" value="Rab"/>
    <property type="match status" value="1"/>
</dbReference>
<evidence type="ECO:0000313" key="3">
    <source>
        <dbReference type="Proteomes" id="UP000001542"/>
    </source>
</evidence>
<reference evidence="2" key="2">
    <citation type="journal article" date="2007" name="Science">
        <title>Draft genome sequence of the sexually transmitted pathogen Trichomonas vaginalis.</title>
        <authorList>
            <person name="Carlton J.M."/>
            <person name="Hirt R.P."/>
            <person name="Silva J.C."/>
            <person name="Delcher A.L."/>
            <person name="Schatz M."/>
            <person name="Zhao Q."/>
            <person name="Wortman J.R."/>
            <person name="Bidwell S.L."/>
            <person name="Alsmark U.C.M."/>
            <person name="Besteiro S."/>
            <person name="Sicheritz-Ponten T."/>
            <person name="Noel C.J."/>
            <person name="Dacks J.B."/>
            <person name="Foster P.G."/>
            <person name="Simillion C."/>
            <person name="Van de Peer Y."/>
            <person name="Miranda-Saavedra D."/>
            <person name="Barton G.J."/>
            <person name="Westrop G.D."/>
            <person name="Mueller S."/>
            <person name="Dessi D."/>
            <person name="Fiori P.L."/>
            <person name="Ren Q."/>
            <person name="Paulsen I."/>
            <person name="Zhang H."/>
            <person name="Bastida-Corcuera F.D."/>
            <person name="Simoes-Barbosa A."/>
            <person name="Brown M.T."/>
            <person name="Hayes R.D."/>
            <person name="Mukherjee M."/>
            <person name="Okumura C.Y."/>
            <person name="Schneider R."/>
            <person name="Smith A.J."/>
            <person name="Vanacova S."/>
            <person name="Villalvazo M."/>
            <person name="Haas B.J."/>
            <person name="Pertea M."/>
            <person name="Feldblyum T.V."/>
            <person name="Utterback T.R."/>
            <person name="Shu C.L."/>
            <person name="Osoegawa K."/>
            <person name="de Jong P.J."/>
            <person name="Hrdy I."/>
            <person name="Horvathova L."/>
            <person name="Zubacova Z."/>
            <person name="Dolezal P."/>
            <person name="Malik S.B."/>
            <person name="Logsdon J.M. Jr."/>
            <person name="Henze K."/>
            <person name="Gupta A."/>
            <person name="Wang C.C."/>
            <person name="Dunne R.L."/>
            <person name="Upcroft J.A."/>
            <person name="Upcroft P."/>
            <person name="White O."/>
            <person name="Salzberg S.L."/>
            <person name="Tang P."/>
            <person name="Chiu C.-H."/>
            <person name="Lee Y.-S."/>
            <person name="Embley T.M."/>
            <person name="Coombs G.H."/>
            <person name="Mottram J.C."/>
            <person name="Tachezy J."/>
            <person name="Fraser-Liggett C.M."/>
            <person name="Johnson P.J."/>
        </authorList>
    </citation>
    <scope>NUCLEOTIDE SEQUENCE [LARGE SCALE GENOMIC DNA]</scope>
    <source>
        <strain evidence="2">G3</strain>
    </source>
</reference>
<evidence type="ECO:0000313" key="2">
    <source>
        <dbReference type="EMBL" id="EAY20050.1"/>
    </source>
</evidence>
<dbReference type="InterPro" id="IPR001806">
    <property type="entry name" value="Small_GTPase"/>
</dbReference>
<accession>A2DHK2</accession>
<sequence>MAPIYGRNAFGAIIMFDIASKSSFNSILEWKSKLTDEIPIVVVGNKCDLEDRREVSYEEAHNFCENNGFEYWECSAATGKNVPDSFNSLLLSCFNFRLQIEKNQPPNAILTEEKQGRACC</sequence>
<evidence type="ECO:0000256" key="1">
    <source>
        <dbReference type="ARBA" id="ARBA00022741"/>
    </source>
</evidence>
<keyword evidence="3" id="KW-1185">Reference proteome</keyword>
<dbReference type="RefSeq" id="XP_001581036.1">
    <property type="nucleotide sequence ID" value="XM_001580986.1"/>
</dbReference>
<dbReference type="PANTHER" id="PTHR47978">
    <property type="match status" value="1"/>
</dbReference>
<dbReference type="InterPro" id="IPR027417">
    <property type="entry name" value="P-loop_NTPase"/>
</dbReference>
<dbReference type="SUPFAM" id="SSF52540">
    <property type="entry name" value="P-loop containing nucleoside triphosphate hydrolases"/>
    <property type="match status" value="1"/>
</dbReference>
<dbReference type="eggNOG" id="KOG0097">
    <property type="taxonomic scope" value="Eukaryota"/>
</dbReference>
<dbReference type="VEuPathDB" id="TrichDB:TVAGG3_0302510"/>
<dbReference type="PROSITE" id="PS51419">
    <property type="entry name" value="RAB"/>
    <property type="match status" value="1"/>
</dbReference>
<dbReference type="Proteomes" id="UP000001542">
    <property type="component" value="Unassembled WGS sequence"/>
</dbReference>
<gene>
    <name evidence="2" type="ORF">TVAG_365580</name>
</gene>
<dbReference type="OrthoDB" id="9989112at2759"/>
<dbReference type="PRINTS" id="PR00449">
    <property type="entry name" value="RASTRNSFRMNG"/>
</dbReference>
<dbReference type="EMBL" id="DS113201">
    <property type="protein sequence ID" value="EAY20050.1"/>
    <property type="molecule type" value="Genomic_DNA"/>
</dbReference>
<dbReference type="KEGG" id="tva:5465584"/>
<dbReference type="STRING" id="5722.A2DHK2"/>
<reference evidence="2" key="1">
    <citation type="submission" date="2006-10" db="EMBL/GenBank/DDBJ databases">
        <authorList>
            <person name="Amadeo P."/>
            <person name="Zhao Q."/>
            <person name="Wortman J."/>
            <person name="Fraser-Liggett C."/>
            <person name="Carlton J."/>
        </authorList>
    </citation>
    <scope>NUCLEOTIDE SEQUENCE</scope>
    <source>
        <strain evidence="2">G3</strain>
    </source>
</reference>
<dbReference type="GO" id="GO:0003924">
    <property type="term" value="F:GTPase activity"/>
    <property type="evidence" value="ECO:0007669"/>
    <property type="project" value="InterPro"/>
</dbReference>
<organism evidence="2 3">
    <name type="scientific">Trichomonas vaginalis (strain ATCC PRA-98 / G3)</name>
    <dbReference type="NCBI Taxonomy" id="412133"/>
    <lineage>
        <taxon>Eukaryota</taxon>
        <taxon>Metamonada</taxon>
        <taxon>Parabasalia</taxon>
        <taxon>Trichomonadida</taxon>
        <taxon>Trichomonadidae</taxon>
        <taxon>Trichomonas</taxon>
    </lineage>
</organism>
<name>A2DHK2_TRIV3</name>
<dbReference type="InParanoid" id="A2DHK2"/>
<dbReference type="SMART" id="SM00175">
    <property type="entry name" value="RAB"/>
    <property type="match status" value="1"/>
</dbReference>
<keyword evidence="1" id="KW-0547">Nucleotide-binding</keyword>
<dbReference type="SMART" id="SM00173">
    <property type="entry name" value="RAS"/>
    <property type="match status" value="1"/>
</dbReference>
<dbReference type="Pfam" id="PF00071">
    <property type="entry name" value="Ras"/>
    <property type="match status" value="1"/>
</dbReference>
<dbReference type="GO" id="GO:0005525">
    <property type="term" value="F:GTP binding"/>
    <property type="evidence" value="ECO:0007669"/>
    <property type="project" value="InterPro"/>
</dbReference>
<dbReference type="OMA" id="WECSAAT"/>
<protein>
    <submittedName>
        <fullName evidence="2">RAS, putative</fullName>
    </submittedName>
</protein>
<dbReference type="Gene3D" id="3.40.50.300">
    <property type="entry name" value="P-loop containing nucleotide triphosphate hydrolases"/>
    <property type="match status" value="1"/>
</dbReference>